<dbReference type="Pfam" id="PF07690">
    <property type="entry name" value="MFS_1"/>
    <property type="match status" value="1"/>
</dbReference>
<comment type="subcellular location">
    <subcellularLocation>
        <location evidence="1">Membrane</location>
        <topology evidence="1">Multi-pass membrane protein</topology>
    </subcellularLocation>
</comment>
<feature type="compositionally biased region" description="Basic and acidic residues" evidence="19">
    <location>
        <begin position="465"/>
        <end position="476"/>
    </location>
</feature>
<evidence type="ECO:0000256" key="4">
    <source>
        <dbReference type="ARBA" id="ARBA00044881"/>
    </source>
</evidence>
<evidence type="ECO:0000256" key="3">
    <source>
        <dbReference type="ARBA" id="ARBA00044878"/>
    </source>
</evidence>
<comment type="catalytic activity">
    <reaction evidence="14">
        <text>L-lysyl-glycine(out) = L-lysyl-glycine(in)</text>
        <dbReference type="Rhea" id="RHEA:79407"/>
        <dbReference type="ChEBI" id="CHEBI:191202"/>
    </reaction>
</comment>
<feature type="transmembrane region" description="Helical" evidence="20">
    <location>
        <begin position="144"/>
        <end position="163"/>
    </location>
</feature>
<feature type="transmembrane region" description="Helical" evidence="20">
    <location>
        <begin position="115"/>
        <end position="132"/>
    </location>
</feature>
<evidence type="ECO:0000256" key="2">
    <source>
        <dbReference type="ARBA" id="ARBA00044876"/>
    </source>
</evidence>
<comment type="catalytic activity">
    <reaction evidence="6">
        <text>L-lysyl-L-alpha-amino acid(out) = L-lysyl-L-alpha-amino acid(in)</text>
        <dbReference type="Rhea" id="RHEA:79387"/>
        <dbReference type="ChEBI" id="CHEBI:229965"/>
    </reaction>
</comment>
<dbReference type="PANTHER" id="PTHR23512:SF11">
    <property type="entry name" value="MAJOR FACILITATOR SUPERFAMILY PROTEIN"/>
    <property type="match status" value="1"/>
</dbReference>
<feature type="transmembrane region" description="Helical" evidence="20">
    <location>
        <begin position="339"/>
        <end position="363"/>
    </location>
</feature>
<comment type="catalytic activity">
    <reaction evidence="9">
        <text>L-arginyl-L-alpha-amino acid(out) = L-arginyl-L-alpha-amino acid(in)</text>
        <dbReference type="Rhea" id="RHEA:79371"/>
        <dbReference type="ChEBI" id="CHEBI:84315"/>
    </reaction>
</comment>
<dbReference type="InterPro" id="IPR020846">
    <property type="entry name" value="MFS_dom"/>
</dbReference>
<comment type="catalytic activity">
    <reaction evidence="2">
        <text>L-lysyl-L-alanine(out) = L-lysyl-L-alanine(in)</text>
        <dbReference type="Rhea" id="RHEA:79399"/>
        <dbReference type="ChEBI" id="CHEBI:229954"/>
    </reaction>
</comment>
<accession>A0ABR2GPL5</accession>
<feature type="region of interest" description="Disordered" evidence="19">
    <location>
        <begin position="447"/>
        <end position="476"/>
    </location>
</feature>
<dbReference type="CDD" id="cd06174">
    <property type="entry name" value="MFS"/>
    <property type="match status" value="1"/>
</dbReference>
<dbReference type="PROSITE" id="PS50850">
    <property type="entry name" value="MFS"/>
    <property type="match status" value="1"/>
</dbReference>
<protein>
    <recommendedName>
        <fullName evidence="15">Lysosomal dipeptide transporter MFSD1</fullName>
    </recommendedName>
    <alternativeName>
        <fullName evidence="16">Major facilitator superfamily domain-containing protein 1</fullName>
    </alternativeName>
</protein>
<comment type="function">
    <text evidence="17">Lysosomal dipeptide uniporter that selectively exports lysine, arginine or histidine-containing dipeptides with a net positive charge from the lysosome lumen into the cytosol. Could play a role in a specific type of protein O-glycosylation indirectly regulating macrophages migration and tissue invasion. Also essential for liver homeostasis.</text>
</comment>
<evidence type="ECO:0000256" key="17">
    <source>
        <dbReference type="ARBA" id="ARBA00045709"/>
    </source>
</evidence>
<comment type="catalytic activity">
    <reaction evidence="8">
        <text>L-aspartyl-L-lysine(out) = L-aspartyl-L-lysine(in)</text>
        <dbReference type="Rhea" id="RHEA:79411"/>
        <dbReference type="ChEBI" id="CHEBI:229953"/>
    </reaction>
</comment>
<comment type="catalytic activity">
    <reaction evidence="3">
        <text>L-histidyl-glycine(out) = L-histidyl-glycine(in)</text>
        <dbReference type="Rhea" id="RHEA:79395"/>
        <dbReference type="ChEBI" id="CHEBI:229957"/>
    </reaction>
</comment>
<evidence type="ECO:0000256" key="8">
    <source>
        <dbReference type="ARBA" id="ARBA00044898"/>
    </source>
</evidence>
<comment type="catalytic activity">
    <reaction evidence="5">
        <text>L-alpha-aminoacyl-L-histidine(out) = L-alpha-aminoacyl-L-histidine(in)</text>
        <dbReference type="Rhea" id="RHEA:79375"/>
        <dbReference type="ChEBI" id="CHEBI:229967"/>
    </reaction>
</comment>
<feature type="transmembrane region" description="Helical" evidence="20">
    <location>
        <begin position="418"/>
        <end position="436"/>
    </location>
</feature>
<dbReference type="InterPro" id="IPR036259">
    <property type="entry name" value="MFS_trans_sf"/>
</dbReference>
<feature type="transmembrane region" description="Helical" evidence="20">
    <location>
        <begin position="175"/>
        <end position="198"/>
    </location>
</feature>
<feature type="compositionally biased region" description="Basic and acidic residues" evidence="19">
    <location>
        <begin position="447"/>
        <end position="457"/>
    </location>
</feature>
<evidence type="ECO:0000313" key="23">
    <source>
        <dbReference type="Proteomes" id="UP001470230"/>
    </source>
</evidence>
<evidence type="ECO:0000256" key="1">
    <source>
        <dbReference type="ARBA" id="ARBA00004141"/>
    </source>
</evidence>
<proteinExistence type="predicted"/>
<evidence type="ECO:0000256" key="10">
    <source>
        <dbReference type="ARBA" id="ARBA00044900"/>
    </source>
</evidence>
<evidence type="ECO:0000256" key="18">
    <source>
        <dbReference type="ARBA" id="ARBA00046376"/>
    </source>
</evidence>
<evidence type="ECO:0000256" key="9">
    <source>
        <dbReference type="ARBA" id="ARBA00044899"/>
    </source>
</evidence>
<name>A0ABR2GPL5_9EUKA</name>
<evidence type="ECO:0000256" key="13">
    <source>
        <dbReference type="ARBA" id="ARBA00044919"/>
    </source>
</evidence>
<comment type="catalytic activity">
    <reaction evidence="7">
        <text>L-alpha-aminoacyl-L-lysine(out) = L-alpha-aminoacyl-L-lysine(in)</text>
        <dbReference type="Rhea" id="RHEA:79383"/>
        <dbReference type="ChEBI" id="CHEBI:229966"/>
    </reaction>
</comment>
<evidence type="ECO:0000256" key="5">
    <source>
        <dbReference type="ARBA" id="ARBA00044884"/>
    </source>
</evidence>
<comment type="caution">
    <text evidence="22">The sequence shown here is derived from an EMBL/GenBank/DDBJ whole genome shotgun (WGS) entry which is preliminary data.</text>
</comment>
<evidence type="ECO:0000256" key="14">
    <source>
        <dbReference type="ARBA" id="ARBA00044924"/>
    </source>
</evidence>
<keyword evidence="20" id="KW-0472">Membrane</keyword>
<sequence length="476" mass="53390">MNRAEMIFFNKECMCNLNFIRTMMVIVGCLVYAIGYYHRNSTSVLLIPMAQTLNVSESKLGVLSSTYFWSYAVIQPFVGSLSDLFDTSYIVSSSLILTSIGSLGCAFSRNYILTCFLRFLVGFGCGCLYVPICRTYAQWFSPRIFPYIQSTVVAFGGLGGLLAQGPLGKLKTKESWPIAFYIGSSISFFLSFFTFNFLKGTPPKEETNESDTKNERKMNFKDSMIQLFSNVKKCVTFRDFWFLSIWKFLTPSTYSNVSSTWGGSYLKNGLHFTQEKSANYISMTSFAWTVGAPFLSLVSNWTHTRKWCLFVCTLIATMSTFVFSFVIGVVENSVVNLNALILAMLFIFALNSGASLTIAAITYKEMLAKELVGTLMGCGNFFLMIGTSIEMDVTALVVAKYEKNSDDSIPLAAFRYGLWLLSGISCGISLVFILLLKDTYKKAIVDSKDEKKKKEDPNSIETPMIDDHENENHNEI</sequence>
<feature type="transmembrane region" description="Helical" evidence="20">
    <location>
        <begin position="277"/>
        <end position="295"/>
    </location>
</feature>
<keyword evidence="20" id="KW-1133">Transmembrane helix</keyword>
<dbReference type="Proteomes" id="UP001470230">
    <property type="component" value="Unassembled WGS sequence"/>
</dbReference>
<dbReference type="SUPFAM" id="SSF103473">
    <property type="entry name" value="MFS general substrate transporter"/>
    <property type="match status" value="1"/>
</dbReference>
<evidence type="ECO:0000256" key="12">
    <source>
        <dbReference type="ARBA" id="ARBA00044912"/>
    </source>
</evidence>
<dbReference type="Gene3D" id="1.20.1250.20">
    <property type="entry name" value="MFS general substrate transporter like domains"/>
    <property type="match status" value="2"/>
</dbReference>
<reference evidence="22 23" key="1">
    <citation type="submission" date="2024-04" db="EMBL/GenBank/DDBJ databases">
        <title>Tritrichomonas musculus Genome.</title>
        <authorList>
            <person name="Alves-Ferreira E."/>
            <person name="Grigg M."/>
            <person name="Lorenzi H."/>
            <person name="Galac M."/>
        </authorList>
    </citation>
    <scope>NUCLEOTIDE SEQUENCE [LARGE SCALE GENOMIC DNA]</scope>
    <source>
        <strain evidence="22 23">EAF2021</strain>
    </source>
</reference>
<organism evidence="22 23">
    <name type="scientific">Tritrichomonas musculus</name>
    <dbReference type="NCBI Taxonomy" id="1915356"/>
    <lineage>
        <taxon>Eukaryota</taxon>
        <taxon>Metamonada</taxon>
        <taxon>Parabasalia</taxon>
        <taxon>Tritrichomonadida</taxon>
        <taxon>Tritrichomonadidae</taxon>
        <taxon>Tritrichomonas</taxon>
    </lineage>
</organism>
<feature type="transmembrane region" description="Helical" evidence="20">
    <location>
        <begin position="20"/>
        <end position="38"/>
    </location>
</feature>
<dbReference type="EMBL" id="JAPFFF010000079">
    <property type="protein sequence ID" value="KAK8835611.1"/>
    <property type="molecule type" value="Genomic_DNA"/>
</dbReference>
<comment type="catalytic activity">
    <reaction evidence="11">
        <text>L-arginyl-glycine(out) = L-arginyl-glycine(in)</text>
        <dbReference type="Rhea" id="RHEA:79391"/>
        <dbReference type="ChEBI" id="CHEBI:229955"/>
    </reaction>
</comment>
<evidence type="ECO:0000256" key="16">
    <source>
        <dbReference type="ARBA" id="ARBA00045018"/>
    </source>
</evidence>
<comment type="catalytic activity">
    <reaction evidence="4">
        <text>L-alpha-aminoacyl-L-arginine(out) = L-alpha-aminoacyl-L-arginine(in)</text>
        <dbReference type="Rhea" id="RHEA:79367"/>
        <dbReference type="ChEBI" id="CHEBI:229968"/>
    </reaction>
</comment>
<dbReference type="PANTHER" id="PTHR23512">
    <property type="entry name" value="MAJOR FACILITATOR SUPERFAMILY DOMAIN-CONTAINING PROTEIN 1"/>
    <property type="match status" value="1"/>
</dbReference>
<evidence type="ECO:0000256" key="6">
    <source>
        <dbReference type="ARBA" id="ARBA00044891"/>
    </source>
</evidence>
<comment type="subunit">
    <text evidence="18">Homodimer. Interacts with lysosomal protein GLMP (via lumenal domain); the interaction starts while both proteins are still in the endoplasmic reticulum and is required for stabilization of MFSD1 in lysosomes but has no direct effect on its targeting to lysosomes or transporter activity.</text>
</comment>
<comment type="catalytic activity">
    <reaction evidence="13">
        <text>L-alanyl-L-lysine(out) = L-alanyl-L-lysine(in)</text>
        <dbReference type="Rhea" id="RHEA:79415"/>
        <dbReference type="ChEBI" id="CHEBI:192470"/>
    </reaction>
</comment>
<keyword evidence="23" id="KW-1185">Reference proteome</keyword>
<evidence type="ECO:0000259" key="21">
    <source>
        <dbReference type="PROSITE" id="PS50850"/>
    </source>
</evidence>
<dbReference type="InterPro" id="IPR052187">
    <property type="entry name" value="MFSD1"/>
</dbReference>
<evidence type="ECO:0000256" key="20">
    <source>
        <dbReference type="SAM" id="Phobius"/>
    </source>
</evidence>
<evidence type="ECO:0000256" key="15">
    <source>
        <dbReference type="ARBA" id="ARBA00044985"/>
    </source>
</evidence>
<evidence type="ECO:0000313" key="22">
    <source>
        <dbReference type="EMBL" id="KAK8835611.1"/>
    </source>
</evidence>
<feature type="transmembrane region" description="Helical" evidence="20">
    <location>
        <begin position="307"/>
        <end position="327"/>
    </location>
</feature>
<comment type="catalytic activity">
    <reaction evidence="10">
        <text>L-lysyl-L-lysine(out) = L-lysyl-L-lysine(in)</text>
        <dbReference type="Rhea" id="RHEA:79403"/>
        <dbReference type="ChEBI" id="CHEBI:229956"/>
    </reaction>
</comment>
<evidence type="ECO:0000256" key="19">
    <source>
        <dbReference type="SAM" id="MobiDB-lite"/>
    </source>
</evidence>
<keyword evidence="20" id="KW-0812">Transmembrane</keyword>
<dbReference type="InterPro" id="IPR011701">
    <property type="entry name" value="MFS"/>
</dbReference>
<comment type="catalytic activity">
    <reaction evidence="12">
        <text>L-histidyl-L-alpha-amino acid(out) = L-histidyl-L-alpha-amino acid(in)</text>
        <dbReference type="Rhea" id="RHEA:79379"/>
        <dbReference type="ChEBI" id="CHEBI:229964"/>
    </reaction>
</comment>
<evidence type="ECO:0000256" key="7">
    <source>
        <dbReference type="ARBA" id="ARBA00044893"/>
    </source>
</evidence>
<evidence type="ECO:0000256" key="11">
    <source>
        <dbReference type="ARBA" id="ARBA00044903"/>
    </source>
</evidence>
<feature type="transmembrane region" description="Helical" evidence="20">
    <location>
        <begin position="375"/>
        <end position="398"/>
    </location>
</feature>
<gene>
    <name evidence="22" type="ORF">M9Y10_042500</name>
</gene>
<feature type="domain" description="Major facilitator superfamily (MFS) profile" evidence="21">
    <location>
        <begin position="21"/>
        <end position="441"/>
    </location>
</feature>